<comment type="caution">
    <text evidence="2">The sequence shown here is derived from an EMBL/GenBank/DDBJ whole genome shotgun (WGS) entry which is preliminary data.</text>
</comment>
<proteinExistence type="predicted"/>
<keyword evidence="1" id="KW-1133">Transmembrane helix</keyword>
<reference evidence="2" key="2">
    <citation type="submission" date="2011-01" db="EMBL/GenBank/DDBJ databases">
        <title>The Non-contiguous Finished genome of Clostridium papyrosolvens.</title>
        <authorList>
            <person name="Lucas S."/>
            <person name="Copeland A."/>
            <person name="Lapidus A."/>
            <person name="Cheng J.-F."/>
            <person name="Goodwin L."/>
            <person name="Pitluck S."/>
            <person name="Misra M."/>
            <person name="Chertkov O."/>
            <person name="Detter J.C."/>
            <person name="Han C."/>
            <person name="Tapia R."/>
            <person name="Land M."/>
            <person name="Hauser L."/>
            <person name="Kyrpides N."/>
            <person name="Ivanova N."/>
            <person name="Pagani I."/>
            <person name="Mouttaki H."/>
            <person name="He Z."/>
            <person name="Zhou J."/>
            <person name="Hemme C.L."/>
            <person name="Woyke T."/>
        </authorList>
    </citation>
    <scope>NUCLEOTIDE SEQUENCE [LARGE SCALE GENOMIC DNA]</scope>
    <source>
        <strain evidence="2">DSM 2782</strain>
    </source>
</reference>
<reference evidence="2" key="1">
    <citation type="submission" date="2009-07" db="EMBL/GenBank/DDBJ databases">
        <authorList>
            <consortium name="US DOE Joint Genome Institute (JGI-PGF)"/>
            <person name="Lucas S."/>
            <person name="Copeland A."/>
            <person name="Lapidus A."/>
            <person name="Glavina del Rio T."/>
            <person name="Tice H."/>
            <person name="Bruce D."/>
            <person name="Goodwin L."/>
            <person name="Pitluck S."/>
            <person name="Larimer F."/>
            <person name="Land M.L."/>
            <person name="Mouttaki H."/>
            <person name="He Z."/>
            <person name="Zhou J."/>
            <person name="Hemme C.L."/>
        </authorList>
    </citation>
    <scope>NUCLEOTIDE SEQUENCE</scope>
    <source>
        <strain evidence="2">DSM 2782</strain>
    </source>
</reference>
<accession>F1TGM2</accession>
<feature type="transmembrane region" description="Helical" evidence="1">
    <location>
        <begin position="24"/>
        <end position="45"/>
    </location>
</feature>
<keyword evidence="3" id="KW-1185">Reference proteome</keyword>
<feature type="transmembrane region" description="Helical" evidence="1">
    <location>
        <begin position="65"/>
        <end position="85"/>
    </location>
</feature>
<feature type="transmembrane region" description="Helical" evidence="1">
    <location>
        <begin position="173"/>
        <end position="195"/>
    </location>
</feature>
<keyword evidence="1" id="KW-0472">Membrane</keyword>
<protein>
    <recommendedName>
        <fullName evidence="4">ABC transporter permease</fullName>
    </recommendedName>
</protein>
<dbReference type="STRING" id="588581.Cpap_0292"/>
<organism evidence="2 3">
    <name type="scientific">Ruminiclostridium papyrosolvens DSM 2782</name>
    <dbReference type="NCBI Taxonomy" id="588581"/>
    <lineage>
        <taxon>Bacteria</taxon>
        <taxon>Bacillati</taxon>
        <taxon>Bacillota</taxon>
        <taxon>Clostridia</taxon>
        <taxon>Eubacteriales</taxon>
        <taxon>Oscillospiraceae</taxon>
        <taxon>Ruminiclostridium</taxon>
    </lineage>
</organism>
<feature type="transmembrane region" description="Helical" evidence="1">
    <location>
        <begin position="106"/>
        <end position="129"/>
    </location>
</feature>
<name>F1TGM2_9FIRM</name>
<dbReference type="eggNOG" id="ENOG502ZMBN">
    <property type="taxonomic scope" value="Bacteria"/>
</dbReference>
<dbReference type="EMBL" id="ACXX02000014">
    <property type="protein sequence ID" value="EGD46353.1"/>
    <property type="molecule type" value="Genomic_DNA"/>
</dbReference>
<feature type="transmembrane region" description="Helical" evidence="1">
    <location>
        <begin position="202"/>
        <end position="222"/>
    </location>
</feature>
<evidence type="ECO:0008006" key="4">
    <source>
        <dbReference type="Google" id="ProtNLM"/>
    </source>
</evidence>
<gene>
    <name evidence="2" type="ORF">Cpap_0292</name>
</gene>
<dbReference type="Proteomes" id="UP000003860">
    <property type="component" value="Unassembled WGS sequence"/>
</dbReference>
<evidence type="ECO:0000256" key="1">
    <source>
        <dbReference type="SAM" id="Phobius"/>
    </source>
</evidence>
<dbReference type="RefSeq" id="WP_004621351.1">
    <property type="nucleotide sequence ID" value="NZ_ACXX02000014.1"/>
</dbReference>
<sequence length="284" mass="32064">MDKMRRVLSTAVNNLRKWPSNPRIIILFILLIIFLINYLKPIINFSNSTGYRVTPWVFPFFADSVFTQMIMMFGIVFLFCDAPFMDVTQPYSIIRSGRTRWGLGQVLYIMVSTAIYFSFLAVVSCIIISPNMFLSNEWGKVLGTLAQTNAGQVFNITLPINYEIQSIYTPVHAFFLSLILEWCAGTLLGLIIFIFNINFNRAIGAIVASVMVCLDMVIQNALPFYTYHFSILSLARLSILDTSGLSTRPTDIYAFSFFSVGIVLSGFIAVFSARKRSVKILPPV</sequence>
<dbReference type="AlphaFoldDB" id="F1TGM2"/>
<dbReference type="OrthoDB" id="2846816at2"/>
<evidence type="ECO:0000313" key="3">
    <source>
        <dbReference type="Proteomes" id="UP000003860"/>
    </source>
</evidence>
<keyword evidence="1" id="KW-0812">Transmembrane</keyword>
<evidence type="ECO:0000313" key="2">
    <source>
        <dbReference type="EMBL" id="EGD46353.1"/>
    </source>
</evidence>
<feature type="transmembrane region" description="Helical" evidence="1">
    <location>
        <begin position="252"/>
        <end position="271"/>
    </location>
</feature>